<name>A0A3N4HR40_ASCIM</name>
<gene>
    <name evidence="2" type="ORF">BJ508DRAFT_9971</name>
</gene>
<keyword evidence="1" id="KW-0472">Membrane</keyword>
<evidence type="ECO:0000256" key="1">
    <source>
        <dbReference type="SAM" id="Phobius"/>
    </source>
</evidence>
<dbReference type="EMBL" id="ML119747">
    <property type="protein sequence ID" value="RPA76302.1"/>
    <property type="molecule type" value="Genomic_DNA"/>
</dbReference>
<proteinExistence type="predicted"/>
<accession>A0A3N4HR40</accession>
<feature type="transmembrane region" description="Helical" evidence="1">
    <location>
        <begin position="71"/>
        <end position="89"/>
    </location>
</feature>
<feature type="transmembrane region" description="Helical" evidence="1">
    <location>
        <begin position="44"/>
        <end position="64"/>
    </location>
</feature>
<keyword evidence="1" id="KW-1133">Transmembrane helix</keyword>
<dbReference type="Proteomes" id="UP000275078">
    <property type="component" value="Unassembled WGS sequence"/>
</dbReference>
<keyword evidence="1" id="KW-0812">Transmembrane</keyword>
<evidence type="ECO:0000313" key="2">
    <source>
        <dbReference type="EMBL" id="RPA76302.1"/>
    </source>
</evidence>
<evidence type="ECO:0000313" key="3">
    <source>
        <dbReference type="Proteomes" id="UP000275078"/>
    </source>
</evidence>
<feature type="transmembrane region" description="Helical" evidence="1">
    <location>
        <begin position="130"/>
        <end position="156"/>
    </location>
</feature>
<organism evidence="2 3">
    <name type="scientific">Ascobolus immersus RN42</name>
    <dbReference type="NCBI Taxonomy" id="1160509"/>
    <lineage>
        <taxon>Eukaryota</taxon>
        <taxon>Fungi</taxon>
        <taxon>Dikarya</taxon>
        <taxon>Ascomycota</taxon>
        <taxon>Pezizomycotina</taxon>
        <taxon>Pezizomycetes</taxon>
        <taxon>Pezizales</taxon>
        <taxon>Ascobolaceae</taxon>
        <taxon>Ascobolus</taxon>
    </lineage>
</organism>
<feature type="transmembrane region" description="Helical" evidence="1">
    <location>
        <begin position="12"/>
        <end position="38"/>
    </location>
</feature>
<sequence length="164" mass="18520">MLTVELRRWINLVLASPLSCPFRSFCTIIDLVPIFSFFSGSHLLLFPHVRYIVFVIVVSAFCWVSLVVRHLFWLGLVCYISLSVIALHLLLLRLGWFGCCWVAVPLLSFFVVGLVSFLGGKGGLGCINHCCHLVSPLMTLILFVLHLFFSSFFIILELLTQLLS</sequence>
<dbReference type="AlphaFoldDB" id="A0A3N4HR40"/>
<feature type="transmembrane region" description="Helical" evidence="1">
    <location>
        <begin position="95"/>
        <end position="118"/>
    </location>
</feature>
<keyword evidence="3" id="KW-1185">Reference proteome</keyword>
<protein>
    <submittedName>
        <fullName evidence="2">Uncharacterized protein</fullName>
    </submittedName>
</protein>
<reference evidence="2 3" key="1">
    <citation type="journal article" date="2018" name="Nat. Ecol. Evol.">
        <title>Pezizomycetes genomes reveal the molecular basis of ectomycorrhizal truffle lifestyle.</title>
        <authorList>
            <person name="Murat C."/>
            <person name="Payen T."/>
            <person name="Noel B."/>
            <person name="Kuo A."/>
            <person name="Morin E."/>
            <person name="Chen J."/>
            <person name="Kohler A."/>
            <person name="Krizsan K."/>
            <person name="Balestrini R."/>
            <person name="Da Silva C."/>
            <person name="Montanini B."/>
            <person name="Hainaut M."/>
            <person name="Levati E."/>
            <person name="Barry K.W."/>
            <person name="Belfiori B."/>
            <person name="Cichocki N."/>
            <person name="Clum A."/>
            <person name="Dockter R.B."/>
            <person name="Fauchery L."/>
            <person name="Guy J."/>
            <person name="Iotti M."/>
            <person name="Le Tacon F."/>
            <person name="Lindquist E.A."/>
            <person name="Lipzen A."/>
            <person name="Malagnac F."/>
            <person name="Mello A."/>
            <person name="Molinier V."/>
            <person name="Miyauchi S."/>
            <person name="Poulain J."/>
            <person name="Riccioni C."/>
            <person name="Rubini A."/>
            <person name="Sitrit Y."/>
            <person name="Splivallo R."/>
            <person name="Traeger S."/>
            <person name="Wang M."/>
            <person name="Zifcakova L."/>
            <person name="Wipf D."/>
            <person name="Zambonelli A."/>
            <person name="Paolocci F."/>
            <person name="Nowrousian M."/>
            <person name="Ottonello S."/>
            <person name="Baldrian P."/>
            <person name="Spatafora J.W."/>
            <person name="Henrissat B."/>
            <person name="Nagy L.G."/>
            <person name="Aury J.M."/>
            <person name="Wincker P."/>
            <person name="Grigoriev I.V."/>
            <person name="Bonfante P."/>
            <person name="Martin F.M."/>
        </authorList>
    </citation>
    <scope>NUCLEOTIDE SEQUENCE [LARGE SCALE GENOMIC DNA]</scope>
    <source>
        <strain evidence="2 3">RN42</strain>
    </source>
</reference>